<keyword evidence="2" id="KW-1185">Reference proteome</keyword>
<organism evidence="1 2">
    <name type="scientific">Portunus trituberculatus</name>
    <name type="common">Swimming crab</name>
    <name type="synonym">Neptunus trituberculatus</name>
    <dbReference type="NCBI Taxonomy" id="210409"/>
    <lineage>
        <taxon>Eukaryota</taxon>
        <taxon>Metazoa</taxon>
        <taxon>Ecdysozoa</taxon>
        <taxon>Arthropoda</taxon>
        <taxon>Crustacea</taxon>
        <taxon>Multicrustacea</taxon>
        <taxon>Malacostraca</taxon>
        <taxon>Eumalacostraca</taxon>
        <taxon>Eucarida</taxon>
        <taxon>Decapoda</taxon>
        <taxon>Pleocyemata</taxon>
        <taxon>Brachyura</taxon>
        <taxon>Eubrachyura</taxon>
        <taxon>Portunoidea</taxon>
        <taxon>Portunidae</taxon>
        <taxon>Portuninae</taxon>
        <taxon>Portunus</taxon>
    </lineage>
</organism>
<protein>
    <submittedName>
        <fullName evidence="1">Uncharacterized protein</fullName>
    </submittedName>
</protein>
<accession>A0A5B7I930</accession>
<dbReference type="EMBL" id="VSRR010055711">
    <property type="protein sequence ID" value="MPC81030.1"/>
    <property type="molecule type" value="Genomic_DNA"/>
</dbReference>
<dbReference type="AlphaFoldDB" id="A0A5B7I930"/>
<evidence type="ECO:0000313" key="2">
    <source>
        <dbReference type="Proteomes" id="UP000324222"/>
    </source>
</evidence>
<comment type="caution">
    <text evidence="1">The sequence shown here is derived from an EMBL/GenBank/DDBJ whole genome shotgun (WGS) entry which is preliminary data.</text>
</comment>
<proteinExistence type="predicted"/>
<dbReference type="Proteomes" id="UP000324222">
    <property type="component" value="Unassembled WGS sequence"/>
</dbReference>
<reference evidence="1 2" key="1">
    <citation type="submission" date="2019-05" db="EMBL/GenBank/DDBJ databases">
        <title>Another draft genome of Portunus trituberculatus and its Hox gene families provides insights of decapod evolution.</title>
        <authorList>
            <person name="Jeong J.-H."/>
            <person name="Song I."/>
            <person name="Kim S."/>
            <person name="Choi T."/>
            <person name="Kim D."/>
            <person name="Ryu S."/>
            <person name="Kim W."/>
        </authorList>
    </citation>
    <scope>NUCLEOTIDE SEQUENCE [LARGE SCALE GENOMIC DNA]</scope>
    <source>
        <tissue evidence="1">Muscle</tissue>
    </source>
</reference>
<sequence>MPGRHSADPLGLISPAIVPASYLSALSQSRCPAAPCTSGACLLLFLVPSACPTYTRDLSVPRAQRPVSRAPSC</sequence>
<evidence type="ECO:0000313" key="1">
    <source>
        <dbReference type="EMBL" id="MPC81030.1"/>
    </source>
</evidence>
<name>A0A5B7I930_PORTR</name>
<gene>
    <name evidence="1" type="ORF">E2C01_075630</name>
</gene>